<organism evidence="2 3">
    <name type="scientific">Rhodocollybia butyracea</name>
    <dbReference type="NCBI Taxonomy" id="206335"/>
    <lineage>
        <taxon>Eukaryota</taxon>
        <taxon>Fungi</taxon>
        <taxon>Dikarya</taxon>
        <taxon>Basidiomycota</taxon>
        <taxon>Agaricomycotina</taxon>
        <taxon>Agaricomycetes</taxon>
        <taxon>Agaricomycetidae</taxon>
        <taxon>Agaricales</taxon>
        <taxon>Marasmiineae</taxon>
        <taxon>Omphalotaceae</taxon>
        <taxon>Rhodocollybia</taxon>
    </lineage>
</organism>
<keyword evidence="1" id="KW-1133">Transmembrane helix</keyword>
<sequence length="54" mass="5986">MLHAGCGIGIRGKSFVGFILTGSLLCICFPQILFFYGPTIRSRSRFSRKVMQSS</sequence>
<evidence type="ECO:0000256" key="1">
    <source>
        <dbReference type="SAM" id="Phobius"/>
    </source>
</evidence>
<dbReference type="Proteomes" id="UP000772434">
    <property type="component" value="Unassembled WGS sequence"/>
</dbReference>
<dbReference type="AlphaFoldDB" id="A0A9P5UG65"/>
<protein>
    <submittedName>
        <fullName evidence="2">Uncharacterized protein</fullName>
    </submittedName>
</protein>
<keyword evidence="1" id="KW-0472">Membrane</keyword>
<gene>
    <name evidence="2" type="ORF">BDP27DRAFT_1310630</name>
</gene>
<evidence type="ECO:0000313" key="3">
    <source>
        <dbReference type="Proteomes" id="UP000772434"/>
    </source>
</evidence>
<proteinExistence type="predicted"/>
<reference evidence="2" key="1">
    <citation type="submission" date="2020-11" db="EMBL/GenBank/DDBJ databases">
        <authorList>
            <consortium name="DOE Joint Genome Institute"/>
            <person name="Ahrendt S."/>
            <person name="Riley R."/>
            <person name="Andreopoulos W."/>
            <person name="Labutti K."/>
            <person name="Pangilinan J."/>
            <person name="Ruiz-Duenas F.J."/>
            <person name="Barrasa J.M."/>
            <person name="Sanchez-Garcia M."/>
            <person name="Camarero S."/>
            <person name="Miyauchi S."/>
            <person name="Serrano A."/>
            <person name="Linde D."/>
            <person name="Babiker R."/>
            <person name="Drula E."/>
            <person name="Ayuso-Fernandez I."/>
            <person name="Pacheco R."/>
            <person name="Padilla G."/>
            <person name="Ferreira P."/>
            <person name="Barriuso J."/>
            <person name="Kellner H."/>
            <person name="Castanera R."/>
            <person name="Alfaro M."/>
            <person name="Ramirez L."/>
            <person name="Pisabarro A.G."/>
            <person name="Kuo A."/>
            <person name="Tritt A."/>
            <person name="Lipzen A."/>
            <person name="He G."/>
            <person name="Yan M."/>
            <person name="Ng V."/>
            <person name="Cullen D."/>
            <person name="Martin F."/>
            <person name="Rosso M.-N."/>
            <person name="Henrissat B."/>
            <person name="Hibbett D."/>
            <person name="Martinez A.T."/>
            <person name="Grigoriev I.V."/>
        </authorList>
    </citation>
    <scope>NUCLEOTIDE SEQUENCE</scope>
    <source>
        <strain evidence="2">AH 40177</strain>
    </source>
</reference>
<keyword evidence="1" id="KW-0812">Transmembrane</keyword>
<evidence type="ECO:0000313" key="2">
    <source>
        <dbReference type="EMBL" id="KAF9078032.1"/>
    </source>
</evidence>
<name>A0A9P5UG65_9AGAR</name>
<accession>A0A9P5UG65</accession>
<dbReference type="EMBL" id="JADNRY010000002">
    <property type="protein sequence ID" value="KAF9078032.1"/>
    <property type="molecule type" value="Genomic_DNA"/>
</dbReference>
<comment type="caution">
    <text evidence="2">The sequence shown here is derived from an EMBL/GenBank/DDBJ whole genome shotgun (WGS) entry which is preliminary data.</text>
</comment>
<feature type="transmembrane region" description="Helical" evidence="1">
    <location>
        <begin position="15"/>
        <end position="36"/>
    </location>
</feature>
<keyword evidence="3" id="KW-1185">Reference proteome</keyword>